<feature type="domain" description="Pleckstrin homology" evidence="3">
    <location>
        <begin position="909"/>
        <end position="1053"/>
    </location>
</feature>
<feature type="compositionally biased region" description="Polar residues" evidence="2">
    <location>
        <begin position="1192"/>
        <end position="1204"/>
    </location>
</feature>
<keyword evidence="1" id="KW-0175">Coiled coil</keyword>
<feature type="region of interest" description="Disordered" evidence="2">
    <location>
        <begin position="709"/>
        <end position="907"/>
    </location>
</feature>
<evidence type="ECO:0000256" key="1">
    <source>
        <dbReference type="SAM" id="Coils"/>
    </source>
</evidence>
<evidence type="ECO:0000313" key="5">
    <source>
        <dbReference type="Proteomes" id="UP001610446"/>
    </source>
</evidence>
<feature type="region of interest" description="Disordered" evidence="2">
    <location>
        <begin position="1"/>
        <end position="75"/>
    </location>
</feature>
<feature type="compositionally biased region" description="Polar residues" evidence="2">
    <location>
        <begin position="1162"/>
        <end position="1175"/>
    </location>
</feature>
<feature type="region of interest" description="Disordered" evidence="2">
    <location>
        <begin position="573"/>
        <end position="633"/>
    </location>
</feature>
<feature type="compositionally biased region" description="Basic and acidic residues" evidence="2">
    <location>
        <begin position="241"/>
        <end position="253"/>
    </location>
</feature>
<feature type="compositionally biased region" description="Polar residues" evidence="2">
    <location>
        <begin position="374"/>
        <end position="388"/>
    </location>
</feature>
<feature type="region of interest" description="Disordered" evidence="2">
    <location>
        <begin position="370"/>
        <end position="403"/>
    </location>
</feature>
<sequence>MATEAMYQSPPAPSAFPTPSTTPKRPPSMHVRADSSPGPASSPVSLPNHVSSPDGRSDFDDIADEDVISPLDPRRFTPTLHASLVSEILSLRRDVESKTKAIDVLERGLHESRVENEEFAEKLSKNSKESRSLKHQLQLLEGGSSSALTELAKERDDALESISEVRRKLEQAQKKAKSREEELERATKIWTRDKEAWEGERRNLERKVHVVEGRLKVVLNEVAAAQAARSLEPVSNNDAMDATKDASTGKDSDSASIHSSSQGPRRTSITSMSSDDATDDDNFHNTRYSVMSTHMPSSQTNLAQELAFDEEEEFDELDDDIVLADERPSSVHSQLSSSMGMDAKARKILGLSLQSSLDGYAIKSETADLRSPPMISTPSFNYQDTGVQYSPHPSPTLSAQTDKDVDEAEETIKVPLYQSTDSSTLTLTIDMVSSSAQTVDDLPTPPWTPRVEAPPATPVVEKASMVSASVQTEPPVETKVEPKPVEPVVKSLLMEVPMIAIHPPQSEPPSPRGSVVLPPHTKSISCQADFKPAVESRTIGIQTEPIRVDQRPVKLPASLLPSAIPDFPLSTASQEHHMQPYQAPPPRSAKRDSGKKPPPLVVESISARTKTGPVQAYPGNNDNGPLSGDSKANLRRPLRSSSLFAGFEQGSDEESPDATRDVFTDDELLNRPFASYKLRRGKLVSAYERRRSLDEATLPEVNEDLDLESNLESDMGNGFRSPPGSSWSRSGASSGSRQQDIRRTAMISSGAATHQKMRARSPSEPSIDSGSGSNASSVPPPFPVPIRLSSRKFPQSGSDGRQSPTPSRNFSDRPRPSIVRRPTLRRVRSAAAMPQTEQTERPTTRSSPAMSISSYAADSPGRPPLPFDDITMPRHRRNTQNRPVRQPSVSQHLTHERQDSTATSVQPTSVVDAIAQTMVGEWMWKYVRRRRSFGGDKDNWEGRNAEEVSASITNSGVRHKRWVWLAPYERAVMWSSKQPTSGPALLGKSGRKLVIQSVLDVKDDNPLPKGFTGPAHFNRSILILTPQRALKFTATSIERHYVWLTALSFLSHSATGVHDLAALPPVPQEEYARPTPTATLRRNPIRDSIRIAKGRPRPFPKGKKRSFTNNNHPEPVPELPAHLDVSNRISDEAADPPTVPRFSNHTRKRSNTAPRMPIPNIRSFSSQNTMPSMRSSPDPLAPSSHSGGFASVRSSFSHRTSENSVRTGNFFDAIGTVRMEAFIDQTESSRYRAAAARRHTRKASTPWSMNQGYPEPLDSPYEESVYHRHDDPFRGF</sequence>
<dbReference type="EMBL" id="JBFXLU010000094">
    <property type="protein sequence ID" value="KAL2842937.1"/>
    <property type="molecule type" value="Genomic_DNA"/>
</dbReference>
<feature type="compositionally biased region" description="Polar residues" evidence="2">
    <location>
        <begin position="880"/>
        <end position="892"/>
    </location>
</feature>
<dbReference type="InterPro" id="IPR024774">
    <property type="entry name" value="PH_dom-Mcp5-type"/>
</dbReference>
<comment type="caution">
    <text evidence="4">The sequence shown here is derived from an EMBL/GenBank/DDBJ whole genome shotgun (WGS) entry which is preliminary data.</text>
</comment>
<dbReference type="InterPro" id="IPR053005">
    <property type="entry name" value="Nuclear_Pos-Cytoskel_Interact"/>
</dbReference>
<keyword evidence="5" id="KW-1185">Reference proteome</keyword>
<name>A0ABR4JV34_9EURO</name>
<organism evidence="4 5">
    <name type="scientific">Aspergillus pseudoustus</name>
    <dbReference type="NCBI Taxonomy" id="1810923"/>
    <lineage>
        <taxon>Eukaryota</taxon>
        <taxon>Fungi</taxon>
        <taxon>Dikarya</taxon>
        <taxon>Ascomycota</taxon>
        <taxon>Pezizomycotina</taxon>
        <taxon>Eurotiomycetes</taxon>
        <taxon>Eurotiomycetidae</taxon>
        <taxon>Eurotiales</taxon>
        <taxon>Aspergillaceae</taxon>
        <taxon>Aspergillus</taxon>
        <taxon>Aspergillus subgen. Nidulantes</taxon>
    </lineage>
</organism>
<feature type="compositionally biased region" description="Low complexity" evidence="2">
    <location>
        <begin position="720"/>
        <end position="737"/>
    </location>
</feature>
<feature type="compositionally biased region" description="Basic residues" evidence="2">
    <location>
        <begin position="1092"/>
        <end position="1106"/>
    </location>
</feature>
<feature type="region of interest" description="Disordered" evidence="2">
    <location>
        <begin position="1236"/>
        <end position="1264"/>
    </location>
</feature>
<accession>A0ABR4JV34</accession>
<feature type="compositionally biased region" description="Low complexity" evidence="2">
    <location>
        <begin position="765"/>
        <end position="777"/>
    </location>
</feature>
<evidence type="ECO:0000256" key="2">
    <source>
        <dbReference type="SAM" id="MobiDB-lite"/>
    </source>
</evidence>
<feature type="compositionally biased region" description="Low complexity" evidence="2">
    <location>
        <begin position="254"/>
        <end position="275"/>
    </location>
</feature>
<feature type="compositionally biased region" description="Polar residues" evidence="2">
    <location>
        <begin position="38"/>
        <end position="51"/>
    </location>
</feature>
<feature type="coiled-coil region" evidence="1">
    <location>
        <begin position="148"/>
        <end position="214"/>
    </location>
</feature>
<dbReference type="PANTHER" id="PTHR28190:SF2">
    <property type="entry name" value="MIGRATION PROTEIN, PUTATIVE (AFU_ORTHOLOGUE AFUA_2G07730)-RELATED"/>
    <property type="match status" value="1"/>
</dbReference>
<feature type="region of interest" description="Disordered" evidence="2">
    <location>
        <begin position="1069"/>
        <end position="1204"/>
    </location>
</feature>
<reference evidence="4 5" key="1">
    <citation type="submission" date="2024-07" db="EMBL/GenBank/DDBJ databases">
        <title>Section-level genome sequencing and comparative genomics of Aspergillus sections Usti and Cavernicolus.</title>
        <authorList>
            <consortium name="Lawrence Berkeley National Laboratory"/>
            <person name="Nybo J.L."/>
            <person name="Vesth T.C."/>
            <person name="Theobald S."/>
            <person name="Frisvad J.C."/>
            <person name="Larsen T.O."/>
            <person name="Kjaerboelling I."/>
            <person name="Rothschild-Mancinelli K."/>
            <person name="Lyhne E.K."/>
            <person name="Kogle M.E."/>
            <person name="Barry K."/>
            <person name="Clum A."/>
            <person name="Na H."/>
            <person name="Ledsgaard L."/>
            <person name="Lin J."/>
            <person name="Lipzen A."/>
            <person name="Kuo A."/>
            <person name="Riley R."/>
            <person name="Mondo S."/>
            <person name="Labutti K."/>
            <person name="Haridas S."/>
            <person name="Pangalinan J."/>
            <person name="Salamov A.A."/>
            <person name="Simmons B.A."/>
            <person name="Magnuson J.K."/>
            <person name="Chen J."/>
            <person name="Drula E."/>
            <person name="Henrissat B."/>
            <person name="Wiebenga A."/>
            <person name="Lubbers R.J."/>
            <person name="Gomes A.C."/>
            <person name="Makela M.R."/>
            <person name="Stajich J."/>
            <person name="Grigoriev I.V."/>
            <person name="Mortensen U.H."/>
            <person name="De Vries R.P."/>
            <person name="Baker S.E."/>
            <person name="Andersen M.R."/>
        </authorList>
    </citation>
    <scope>NUCLEOTIDE SEQUENCE [LARGE SCALE GENOMIC DNA]</scope>
    <source>
        <strain evidence="4 5">CBS 123904</strain>
    </source>
</reference>
<protein>
    <submittedName>
        <fullName evidence="4">Meiotic cell cortex C-terminal pleckstrin homology-domain-containing protein</fullName>
    </submittedName>
</protein>
<dbReference type="Pfam" id="PF12814">
    <property type="entry name" value="Mcp5_PH"/>
    <property type="match status" value="1"/>
</dbReference>
<evidence type="ECO:0000313" key="4">
    <source>
        <dbReference type="EMBL" id="KAL2842937.1"/>
    </source>
</evidence>
<gene>
    <name evidence="4" type="ORF">BJY01DRAFT_198545</name>
</gene>
<evidence type="ECO:0000259" key="3">
    <source>
        <dbReference type="Pfam" id="PF12814"/>
    </source>
</evidence>
<proteinExistence type="predicted"/>
<feature type="compositionally biased region" description="Polar residues" evidence="2">
    <location>
        <begin position="844"/>
        <end position="856"/>
    </location>
</feature>
<dbReference type="PANTHER" id="PTHR28190">
    <property type="entry name" value="NUCLEAR MIGRATION PROTEIN NUM1"/>
    <property type="match status" value="1"/>
</dbReference>
<dbReference type="Proteomes" id="UP001610446">
    <property type="component" value="Unassembled WGS sequence"/>
</dbReference>
<feature type="compositionally biased region" description="Polar residues" evidence="2">
    <location>
        <begin position="792"/>
        <end position="809"/>
    </location>
</feature>
<feature type="region of interest" description="Disordered" evidence="2">
    <location>
        <begin position="233"/>
        <end position="285"/>
    </location>
</feature>